<name>A0A1L7VA72_FUSPR</name>
<organism evidence="2 3">
    <name type="scientific">Fusarium proliferatum (strain ET1)</name>
    <name type="common">Orchid endophyte fungus</name>
    <dbReference type="NCBI Taxonomy" id="1227346"/>
    <lineage>
        <taxon>Eukaryota</taxon>
        <taxon>Fungi</taxon>
        <taxon>Dikarya</taxon>
        <taxon>Ascomycota</taxon>
        <taxon>Pezizomycotina</taxon>
        <taxon>Sordariomycetes</taxon>
        <taxon>Hypocreomycetidae</taxon>
        <taxon>Hypocreales</taxon>
        <taxon>Nectriaceae</taxon>
        <taxon>Fusarium</taxon>
        <taxon>Fusarium fujikuroi species complex</taxon>
    </lineage>
</organism>
<proteinExistence type="predicted"/>
<keyword evidence="1" id="KW-1133">Transmembrane helix</keyword>
<keyword evidence="1" id="KW-0472">Membrane</keyword>
<dbReference type="Proteomes" id="UP000183971">
    <property type="component" value="Unassembled WGS sequence"/>
</dbReference>
<protein>
    <submittedName>
        <fullName evidence="2">Uncharacterized protein</fullName>
    </submittedName>
</protein>
<dbReference type="EMBL" id="FJOF01000003">
    <property type="protein sequence ID" value="CZR37659.1"/>
    <property type="molecule type" value="Genomic_DNA"/>
</dbReference>
<comment type="caution">
    <text evidence="2">The sequence shown here is derived from an EMBL/GenBank/DDBJ whole genome shotgun (WGS) entry which is preliminary data.</text>
</comment>
<feature type="transmembrane region" description="Helical" evidence="1">
    <location>
        <begin position="66"/>
        <end position="85"/>
    </location>
</feature>
<sequence>MSFIQNSLTIGDYSIRCVLFLFEIAGLLAVFFGIPSSFIYFAWFTQQHLSPAINSSDGSTLQSRETFITLVFNAGYSLIVIWGSMPYYSLRGSLSHRFRTCTAAIFLLNSVVLTVLDLRLELFMRIWWFHFESRDQMYLAKHCQAMAVLFCVLLGLGLLLLQLLVSYTMAYGTPKTPGVLKQMLVDLKRLLEYYRIGRLAESDDSPETQKIMDSEVLP</sequence>
<gene>
    <name evidence="2" type="ORF">FPRO_07150</name>
</gene>
<dbReference type="RefSeq" id="XP_031078252.1">
    <property type="nucleotide sequence ID" value="XM_031227857.1"/>
</dbReference>
<keyword evidence="1" id="KW-0812">Transmembrane</keyword>
<evidence type="ECO:0000313" key="3">
    <source>
        <dbReference type="Proteomes" id="UP000183971"/>
    </source>
</evidence>
<evidence type="ECO:0000313" key="2">
    <source>
        <dbReference type="EMBL" id="CZR37659.1"/>
    </source>
</evidence>
<feature type="transmembrane region" description="Helical" evidence="1">
    <location>
        <begin position="105"/>
        <end position="124"/>
    </location>
</feature>
<feature type="transmembrane region" description="Helical" evidence="1">
    <location>
        <begin position="20"/>
        <end position="45"/>
    </location>
</feature>
<keyword evidence="3" id="KW-1185">Reference proteome</keyword>
<dbReference type="VEuPathDB" id="FungiDB:FPRO_07150"/>
<feature type="transmembrane region" description="Helical" evidence="1">
    <location>
        <begin position="145"/>
        <end position="165"/>
    </location>
</feature>
<evidence type="ECO:0000256" key="1">
    <source>
        <dbReference type="SAM" id="Phobius"/>
    </source>
</evidence>
<accession>A0A1L7VA72</accession>
<dbReference type="AlphaFoldDB" id="A0A1L7VA72"/>
<dbReference type="GeneID" id="42052029"/>
<reference evidence="3" key="1">
    <citation type="journal article" date="2016" name="Genome Biol. Evol.">
        <title>Comparative 'omics' of the Fusarium fujikuroi species complex highlights differences in genetic potential and metabolite synthesis.</title>
        <authorList>
            <person name="Niehaus E.-M."/>
            <person name="Muensterkoetter M."/>
            <person name="Proctor R.H."/>
            <person name="Brown D.W."/>
            <person name="Sharon A."/>
            <person name="Idan Y."/>
            <person name="Oren-Young L."/>
            <person name="Sieber C.M."/>
            <person name="Novak O."/>
            <person name="Pencik A."/>
            <person name="Tarkowska D."/>
            <person name="Hromadova K."/>
            <person name="Freeman S."/>
            <person name="Maymon M."/>
            <person name="Elazar M."/>
            <person name="Youssef S.A."/>
            <person name="El-Shabrawy E.S.M."/>
            <person name="Shalaby A.B.A."/>
            <person name="Houterman P."/>
            <person name="Brock N.L."/>
            <person name="Burkhardt I."/>
            <person name="Tsavkelova E.A."/>
            <person name="Dickschat J.S."/>
            <person name="Galuszka P."/>
            <person name="Gueldener U."/>
            <person name="Tudzynski B."/>
        </authorList>
    </citation>
    <scope>NUCLEOTIDE SEQUENCE [LARGE SCALE GENOMIC DNA]</scope>
    <source>
        <strain evidence="3">ET1</strain>
    </source>
</reference>